<gene>
    <name evidence="2" type="ORF">D3093_32790</name>
</gene>
<protein>
    <submittedName>
        <fullName evidence="2">Uncharacterized protein</fullName>
    </submittedName>
</protein>
<dbReference type="Proteomes" id="UP000298595">
    <property type="component" value="Plasmid p5"/>
</dbReference>
<organism evidence="2 3">
    <name type="scientific">Azospirillum argentinense</name>
    <dbReference type="NCBI Taxonomy" id="2970906"/>
    <lineage>
        <taxon>Bacteria</taxon>
        <taxon>Pseudomonadati</taxon>
        <taxon>Pseudomonadota</taxon>
        <taxon>Alphaproteobacteria</taxon>
        <taxon>Rhodospirillales</taxon>
        <taxon>Azospirillaceae</taxon>
        <taxon>Azospirillum</taxon>
    </lineage>
</organism>
<proteinExistence type="predicted"/>
<dbReference type="EMBL" id="CP032326">
    <property type="protein sequence ID" value="QCO00046.1"/>
    <property type="molecule type" value="Genomic_DNA"/>
</dbReference>
<evidence type="ECO:0000313" key="3">
    <source>
        <dbReference type="Proteomes" id="UP000298595"/>
    </source>
</evidence>
<dbReference type="AlphaFoldDB" id="A0A4D8PX73"/>
<geneLocation type="plasmid" evidence="2 3">
    <name>p5</name>
</geneLocation>
<keyword evidence="2" id="KW-0614">Plasmid</keyword>
<dbReference type="RefSeq" id="WP_137118763.1">
    <property type="nucleotide sequence ID" value="NZ_CP032326.1"/>
</dbReference>
<dbReference type="KEGG" id="aare:D3093_32790"/>
<name>A0A4D8PX73_9PROT</name>
<evidence type="ECO:0000313" key="2">
    <source>
        <dbReference type="EMBL" id="QCO00046.1"/>
    </source>
</evidence>
<sequence>MPLIDLALLEPGDVILEEGALRGKAGPYGHASVALGKLVRLHALGIGERSTVEAFDLEIWERDGGDARGGDTLIALRIDGPAQVLRRTPVPDLTSLVAEAQWEAGFAYADYEKLSKLNLPLKLREALEKGRRRLEQRMVQSANPSTPDGRTCGELVARMLDLPVTELLPSELAQHPQLTPMPALIHDESAWTPVGKPDILGSIQNALAAYHHDTSREAWAQVLTEADQRRDTTAPPIDEDAAALDRIEIEMVAKLEENIATLHRISAEEDDIFNHRCNPLPKTPPLQSKRPPGA</sequence>
<feature type="region of interest" description="Disordered" evidence="1">
    <location>
        <begin position="275"/>
        <end position="294"/>
    </location>
</feature>
<accession>A0A4D8PX73</accession>
<reference evidence="2 3" key="1">
    <citation type="submission" date="2018-09" db="EMBL/GenBank/DDBJ databases">
        <title>Whole genome based analysis of evolution and adaptive divergence in Indian and Brazilian strains of Azospirillum brasilense.</title>
        <authorList>
            <person name="Singh C."/>
            <person name="Tripathi A.K."/>
        </authorList>
    </citation>
    <scope>NUCLEOTIDE SEQUENCE [LARGE SCALE GENOMIC DNA]</scope>
    <source>
        <strain evidence="2 3">MTCC4035</strain>
        <plasmid evidence="2 3">p5</plasmid>
    </source>
</reference>
<evidence type="ECO:0000256" key="1">
    <source>
        <dbReference type="SAM" id="MobiDB-lite"/>
    </source>
</evidence>